<dbReference type="SUPFAM" id="SSF53720">
    <property type="entry name" value="ALDH-like"/>
    <property type="match status" value="1"/>
</dbReference>
<dbReference type="Proteomes" id="UP000523007">
    <property type="component" value="Unassembled WGS sequence"/>
</dbReference>
<name>A0A7W7RIX8_9ACTN</name>
<gene>
    <name evidence="8" type="ORF">F4561_003600</name>
</gene>
<keyword evidence="9" id="KW-1185">Reference proteome</keyword>
<dbReference type="RefSeq" id="WP_312885342.1">
    <property type="nucleotide sequence ID" value="NZ_JACHJT010000001.1"/>
</dbReference>
<proteinExistence type="inferred from homology"/>
<dbReference type="GO" id="GO:0008802">
    <property type="term" value="F:betaine-aldehyde dehydrogenase (NAD+) activity"/>
    <property type="evidence" value="ECO:0007669"/>
    <property type="project" value="UniProtKB-EC"/>
</dbReference>
<dbReference type="FunFam" id="3.40.309.10:FF:000012">
    <property type="entry name" value="Betaine aldehyde dehydrogenase"/>
    <property type="match status" value="1"/>
</dbReference>
<dbReference type="Gene3D" id="3.40.309.10">
    <property type="entry name" value="Aldehyde Dehydrogenase, Chain A, domain 2"/>
    <property type="match status" value="1"/>
</dbReference>
<reference evidence="8 9" key="1">
    <citation type="submission" date="2020-08" db="EMBL/GenBank/DDBJ databases">
        <title>Sequencing the genomes of 1000 actinobacteria strains.</title>
        <authorList>
            <person name="Klenk H.-P."/>
        </authorList>
    </citation>
    <scope>NUCLEOTIDE SEQUENCE [LARGE SCALE GENOMIC DNA]</scope>
    <source>
        <strain evidence="8 9">DSM 102030</strain>
    </source>
</reference>
<feature type="domain" description="Aldehyde dehydrogenase" evidence="7">
    <location>
        <begin position="32"/>
        <end position="496"/>
    </location>
</feature>
<keyword evidence="2 6" id="KW-0560">Oxidoreductase</keyword>
<dbReference type="InterPro" id="IPR015590">
    <property type="entry name" value="Aldehyde_DH_dom"/>
</dbReference>
<dbReference type="PANTHER" id="PTHR43860:SF2">
    <property type="entry name" value="BETAINE ALDEHYDE DEHYDROGENASE-RELATED"/>
    <property type="match status" value="1"/>
</dbReference>
<dbReference type="FunFam" id="3.40.605.10:FF:000007">
    <property type="entry name" value="NAD/NADP-dependent betaine aldehyde dehydrogenase"/>
    <property type="match status" value="1"/>
</dbReference>
<comment type="pathway">
    <text evidence="4">Amine and polyamine biosynthesis; betaine biosynthesis via choline pathway; betaine from betaine aldehyde: step 1/1.</text>
</comment>
<organism evidence="8 9">
    <name type="scientific">Lipingzhangella halophila</name>
    <dbReference type="NCBI Taxonomy" id="1783352"/>
    <lineage>
        <taxon>Bacteria</taxon>
        <taxon>Bacillati</taxon>
        <taxon>Actinomycetota</taxon>
        <taxon>Actinomycetes</taxon>
        <taxon>Streptosporangiales</taxon>
        <taxon>Nocardiopsidaceae</taxon>
        <taxon>Lipingzhangella</taxon>
    </lineage>
</organism>
<evidence type="ECO:0000256" key="6">
    <source>
        <dbReference type="RuleBase" id="RU003345"/>
    </source>
</evidence>
<evidence type="ECO:0000259" key="7">
    <source>
        <dbReference type="Pfam" id="PF00171"/>
    </source>
</evidence>
<dbReference type="Pfam" id="PF00171">
    <property type="entry name" value="Aldedh"/>
    <property type="match status" value="1"/>
</dbReference>
<dbReference type="PROSITE" id="PS00070">
    <property type="entry name" value="ALDEHYDE_DEHYDR_CYS"/>
    <property type="match status" value="1"/>
</dbReference>
<dbReference type="PROSITE" id="PS00687">
    <property type="entry name" value="ALDEHYDE_DEHYDR_GLU"/>
    <property type="match status" value="1"/>
</dbReference>
<evidence type="ECO:0000256" key="5">
    <source>
        <dbReference type="PROSITE-ProRule" id="PRU10007"/>
    </source>
</evidence>
<evidence type="ECO:0000313" key="9">
    <source>
        <dbReference type="Proteomes" id="UP000523007"/>
    </source>
</evidence>
<protein>
    <submittedName>
        <fullName evidence="8">Betaine-aldehyde dehydrogenase</fullName>
        <ecNumber evidence="8">1.2.1.8</ecNumber>
    </submittedName>
</protein>
<dbReference type="InterPro" id="IPR016163">
    <property type="entry name" value="Ald_DH_C"/>
</dbReference>
<dbReference type="InterPro" id="IPR016160">
    <property type="entry name" value="Ald_DH_CS_CYS"/>
</dbReference>
<comment type="caution">
    <text evidence="8">The sequence shown here is derived from an EMBL/GenBank/DDBJ whole genome shotgun (WGS) entry which is preliminary data.</text>
</comment>
<comment type="similarity">
    <text evidence="1 6">Belongs to the aldehyde dehydrogenase family.</text>
</comment>
<dbReference type="InterPro" id="IPR029510">
    <property type="entry name" value="Ald_DH_CS_GLU"/>
</dbReference>
<dbReference type="AlphaFoldDB" id="A0A7W7RIX8"/>
<evidence type="ECO:0000256" key="4">
    <source>
        <dbReference type="ARBA" id="ARBA00037921"/>
    </source>
</evidence>
<evidence type="ECO:0000256" key="3">
    <source>
        <dbReference type="ARBA" id="ARBA00023027"/>
    </source>
</evidence>
<dbReference type="InterPro" id="IPR016161">
    <property type="entry name" value="Ald_DH/histidinol_DH"/>
</dbReference>
<feature type="active site" evidence="5">
    <location>
        <position position="269"/>
    </location>
</feature>
<accession>A0A7W7RIX8</accession>
<dbReference type="InterPro" id="IPR016162">
    <property type="entry name" value="Ald_DH_N"/>
</dbReference>
<dbReference type="Gene3D" id="3.40.605.10">
    <property type="entry name" value="Aldehyde Dehydrogenase, Chain A, domain 1"/>
    <property type="match status" value="1"/>
</dbReference>
<keyword evidence="3" id="KW-0520">NAD</keyword>
<evidence type="ECO:0000256" key="1">
    <source>
        <dbReference type="ARBA" id="ARBA00009986"/>
    </source>
</evidence>
<dbReference type="EC" id="1.2.1.8" evidence="8"/>
<evidence type="ECO:0000313" key="8">
    <source>
        <dbReference type="EMBL" id="MBB4932780.1"/>
    </source>
</evidence>
<evidence type="ECO:0000256" key="2">
    <source>
        <dbReference type="ARBA" id="ARBA00023002"/>
    </source>
</evidence>
<sequence>MTDESSNQLPSTPYVASPGAQTATSLYIAGSWQAANEGGVREIHDPADASVLGVVSEGDLTDAEAAVAAARRAFDETDWPRWNTGDRGEILHRIAEALQRDRERIALQESLDTGKTVEEGRIDVDDVTGVFRYYAGLAHSDPGRVVTAPEGVHSRVVYEPVGVCAMITPWNYPLLQLSWKMAPAIAAGATMVIKPSEITPVTTAALVELAVEARVPAGVVNVVLGAGGTVGSALVESPDVDMVSFTGGLTTGRRIMSAAAETVKKVALELGGKNPNIVFDDVDLDTAVDYALNAAFFHSGQVCSAGARLIVHSDIHDRFVHELARRADAIRIGRGQQAGVQCGPLVSAEHRGKVETAVQRGVDEGARLLVGGQRPSAPELADGYFYRPTVLVDCERSMEVVQTEVFGPVVTVEKFDTEDEAVALGNDTDYGLSGAVWTNDTARGERVAAGLRHGTIWINDYGPYIPAAEWGGFKRSGVGRELGHAGLDEYREAKHIYRNLAPEPQRWFD</sequence>
<dbReference type="EMBL" id="JACHJT010000001">
    <property type="protein sequence ID" value="MBB4932780.1"/>
    <property type="molecule type" value="Genomic_DNA"/>
</dbReference>
<dbReference type="PANTHER" id="PTHR43860">
    <property type="entry name" value="BETAINE ALDEHYDE DEHYDROGENASE"/>
    <property type="match status" value="1"/>
</dbReference>